<evidence type="ECO:0000259" key="9">
    <source>
        <dbReference type="PROSITE" id="PS51076"/>
    </source>
</evidence>
<dbReference type="SMART" id="SM00523">
    <property type="entry name" value="DWA"/>
    <property type="match status" value="1"/>
</dbReference>
<keyword evidence="5 7" id="KW-0804">Transcription</keyword>
<dbReference type="Pfam" id="PF03166">
    <property type="entry name" value="MH2"/>
    <property type="match status" value="1"/>
</dbReference>
<dbReference type="InterPro" id="IPR017855">
    <property type="entry name" value="SMAD-like_dom_sf"/>
</dbReference>
<dbReference type="InterPro" id="IPR036578">
    <property type="entry name" value="SMAD_MH1_sf"/>
</dbReference>
<name>A0AAV7BQG8_ENGPU</name>
<dbReference type="PANTHER" id="PTHR13703">
    <property type="entry name" value="SMAD"/>
    <property type="match status" value="1"/>
</dbReference>
<dbReference type="SUPFAM" id="SSF56366">
    <property type="entry name" value="SMAD MH1 domain"/>
    <property type="match status" value="1"/>
</dbReference>
<dbReference type="InterPro" id="IPR013790">
    <property type="entry name" value="Dwarfin"/>
</dbReference>
<dbReference type="GO" id="GO:0030154">
    <property type="term" value="P:cell differentiation"/>
    <property type="evidence" value="ECO:0007669"/>
    <property type="project" value="TreeGrafter"/>
</dbReference>
<dbReference type="GO" id="GO:0071144">
    <property type="term" value="C:heteromeric SMAD protein complex"/>
    <property type="evidence" value="ECO:0007669"/>
    <property type="project" value="TreeGrafter"/>
</dbReference>
<dbReference type="InterPro" id="IPR003619">
    <property type="entry name" value="MAD_homology1_Dwarfin-type"/>
</dbReference>
<dbReference type="GO" id="GO:0006357">
    <property type="term" value="P:regulation of transcription by RNA polymerase II"/>
    <property type="evidence" value="ECO:0007669"/>
    <property type="project" value="TreeGrafter"/>
</dbReference>
<evidence type="ECO:0000256" key="4">
    <source>
        <dbReference type="ARBA" id="ARBA00023015"/>
    </source>
</evidence>
<dbReference type="Gene3D" id="2.60.200.10">
    <property type="match status" value="1"/>
</dbReference>
<dbReference type="PROSITE" id="PS51075">
    <property type="entry name" value="MH1"/>
    <property type="match status" value="1"/>
</dbReference>
<dbReference type="CDD" id="cd10499">
    <property type="entry name" value="MH2_SMAD_6"/>
    <property type="match status" value="1"/>
</dbReference>
<dbReference type="GO" id="GO:0046872">
    <property type="term" value="F:metal ion binding"/>
    <property type="evidence" value="ECO:0007669"/>
    <property type="project" value="UniProtKB-KW"/>
</dbReference>
<proteinExistence type="inferred from homology"/>
<dbReference type="EMBL" id="WNYA01000004">
    <property type="protein sequence ID" value="KAG8574955.1"/>
    <property type="molecule type" value="Genomic_DNA"/>
</dbReference>
<dbReference type="GO" id="GO:0030509">
    <property type="term" value="P:BMP signaling pathway"/>
    <property type="evidence" value="ECO:0007669"/>
    <property type="project" value="TreeGrafter"/>
</dbReference>
<dbReference type="AlphaFoldDB" id="A0AAV7BQG8"/>
<dbReference type="GO" id="GO:0070411">
    <property type="term" value="F:I-SMAD binding"/>
    <property type="evidence" value="ECO:0007669"/>
    <property type="project" value="TreeGrafter"/>
</dbReference>
<protein>
    <recommendedName>
        <fullName evidence="7">Mothers against decapentaplegic homolog</fullName>
        <shortName evidence="7">MAD homolog</shortName>
        <shortName evidence="7">Mothers against DPP homolog</shortName>
    </recommendedName>
    <alternativeName>
        <fullName evidence="7">SMAD family member</fullName>
    </alternativeName>
</protein>
<dbReference type="GO" id="GO:0140416">
    <property type="term" value="F:transcription regulator inhibitor activity"/>
    <property type="evidence" value="ECO:0007669"/>
    <property type="project" value="TreeGrafter"/>
</dbReference>
<evidence type="ECO:0000259" key="8">
    <source>
        <dbReference type="PROSITE" id="PS51075"/>
    </source>
</evidence>
<dbReference type="InterPro" id="IPR008984">
    <property type="entry name" value="SMAD_FHA_dom_sf"/>
</dbReference>
<evidence type="ECO:0000256" key="5">
    <source>
        <dbReference type="ARBA" id="ARBA00023163"/>
    </source>
</evidence>
<dbReference type="PANTHER" id="PTHR13703:SF28">
    <property type="entry name" value="MOTHERS AGAINST DECAPENTAPLEGIC HOMOLOG 6"/>
    <property type="match status" value="1"/>
</dbReference>
<evidence type="ECO:0000256" key="3">
    <source>
        <dbReference type="ARBA" id="ARBA00022833"/>
    </source>
</evidence>
<evidence type="ECO:0000256" key="1">
    <source>
        <dbReference type="ARBA" id="ARBA00005545"/>
    </source>
</evidence>
<dbReference type="GO" id="GO:0005737">
    <property type="term" value="C:cytoplasm"/>
    <property type="evidence" value="ECO:0007669"/>
    <property type="project" value="UniProtKB-SubCell"/>
</dbReference>
<gene>
    <name evidence="10" type="ORF">GDO81_009398</name>
</gene>
<comment type="caution">
    <text evidence="10">The sequence shown here is derived from an EMBL/GenBank/DDBJ whole genome shotgun (WGS) entry which is preliminary data.</text>
</comment>
<keyword evidence="7" id="KW-0963">Cytoplasm</keyword>
<feature type="domain" description="MH2" evidence="9">
    <location>
        <begin position="189"/>
        <end position="354"/>
    </location>
</feature>
<dbReference type="GO" id="GO:0009653">
    <property type="term" value="P:anatomical structure morphogenesis"/>
    <property type="evidence" value="ECO:0007669"/>
    <property type="project" value="TreeGrafter"/>
</dbReference>
<dbReference type="CDD" id="cd10493">
    <property type="entry name" value="MH1_SMAD_6"/>
    <property type="match status" value="1"/>
</dbReference>
<accession>A0AAV7BQG8</accession>
<comment type="similarity">
    <text evidence="1 7">Belongs to the dwarfin/SMAD family.</text>
</comment>
<reference evidence="10" key="1">
    <citation type="thesis" date="2020" institute="ProQuest LLC" country="789 East Eisenhower Parkway, Ann Arbor, MI, USA">
        <title>Comparative Genomics and Chromosome Evolution.</title>
        <authorList>
            <person name="Mudd A.B."/>
        </authorList>
    </citation>
    <scope>NUCLEOTIDE SEQUENCE</scope>
    <source>
        <strain evidence="10">237g6f4</strain>
        <tissue evidence="10">Blood</tissue>
    </source>
</reference>
<dbReference type="InterPro" id="IPR013019">
    <property type="entry name" value="MAD_homology_MH1"/>
</dbReference>
<keyword evidence="3" id="KW-0862">Zinc</keyword>
<keyword evidence="4 7" id="KW-0805">Transcription regulation</keyword>
<evidence type="ECO:0000256" key="7">
    <source>
        <dbReference type="RuleBase" id="RU361195"/>
    </source>
</evidence>
<keyword evidence="6 7" id="KW-0539">Nucleus</keyword>
<dbReference type="SUPFAM" id="SSF49879">
    <property type="entry name" value="SMAD/FHA domain"/>
    <property type="match status" value="1"/>
</dbReference>
<dbReference type="PROSITE" id="PS51076">
    <property type="entry name" value="MH2"/>
    <property type="match status" value="1"/>
</dbReference>
<feature type="domain" description="MH1" evidence="8">
    <location>
        <begin position="8"/>
        <end position="135"/>
    </location>
</feature>
<keyword evidence="2" id="KW-0479">Metal-binding</keyword>
<organism evidence="10 11">
    <name type="scientific">Engystomops pustulosus</name>
    <name type="common">Tungara frog</name>
    <name type="synonym">Physalaemus pustulosus</name>
    <dbReference type="NCBI Taxonomy" id="76066"/>
    <lineage>
        <taxon>Eukaryota</taxon>
        <taxon>Metazoa</taxon>
        <taxon>Chordata</taxon>
        <taxon>Craniata</taxon>
        <taxon>Vertebrata</taxon>
        <taxon>Euteleostomi</taxon>
        <taxon>Amphibia</taxon>
        <taxon>Batrachia</taxon>
        <taxon>Anura</taxon>
        <taxon>Neobatrachia</taxon>
        <taxon>Hyloidea</taxon>
        <taxon>Leptodactylidae</taxon>
        <taxon>Leiuperinae</taxon>
        <taxon>Engystomops</taxon>
    </lineage>
</organism>
<evidence type="ECO:0000256" key="2">
    <source>
        <dbReference type="ARBA" id="ARBA00022723"/>
    </source>
</evidence>
<dbReference type="SMART" id="SM00524">
    <property type="entry name" value="DWB"/>
    <property type="match status" value="1"/>
</dbReference>
<keyword evidence="11" id="KW-1185">Reference proteome</keyword>
<dbReference type="Proteomes" id="UP000824782">
    <property type="component" value="Unassembled WGS sequence"/>
</dbReference>
<dbReference type="GO" id="GO:0060395">
    <property type="term" value="P:SMAD protein signal transduction"/>
    <property type="evidence" value="ECO:0007669"/>
    <property type="project" value="TreeGrafter"/>
</dbReference>
<evidence type="ECO:0000256" key="6">
    <source>
        <dbReference type="ARBA" id="ARBA00023242"/>
    </source>
</evidence>
<comment type="subcellular location">
    <subcellularLocation>
        <location evidence="7">Cytoplasm</location>
    </subcellularLocation>
    <subcellularLocation>
        <location evidence="7">Nucleus</location>
    </subcellularLocation>
</comment>
<sequence length="354" mass="38599">MFKSRRTGLVRRLWRSRAGGDGGVSCCGLSEPPAGSPELRSAASGVLKRLKEQALCTLLEAVESRGAAPGACVLVTRAGPPPPHLLLCRLFRWPELQHPGQLKALSGCQGAGAADSNSMCCNPYHYSRLCGPESPPPPYSRLSPKFEQKPLDLSDSYTEMDASSSLCITAGDVSVDTSLSLDSSKQGHWCSVAYWEHRTRVGRLYAVCQPSVSIFYDLPQGSGFCLGQLNLENRSEAASRTRGKIGLGIVLSKEPDGVWAYNRSEHPIFVNSPTLDSPTCRSLVVRKVMPGYSLKVFDYKKSCILQHLPAPPEYADGPYDPNSIRISFAKGWGPCYSRQMITSCPCWLEVLLGR</sequence>
<dbReference type="Gene3D" id="3.90.520.10">
    <property type="entry name" value="SMAD MH1 domain"/>
    <property type="match status" value="1"/>
</dbReference>
<dbReference type="InterPro" id="IPR001132">
    <property type="entry name" value="SMAD_dom_Dwarfin-type"/>
</dbReference>
<evidence type="ECO:0000313" key="11">
    <source>
        <dbReference type="Proteomes" id="UP000824782"/>
    </source>
</evidence>
<dbReference type="FunFam" id="2.60.200.10:FF:000004">
    <property type="entry name" value="Mothers against decapentaplegic homolog"/>
    <property type="match status" value="1"/>
</dbReference>
<evidence type="ECO:0000313" key="10">
    <source>
        <dbReference type="EMBL" id="KAG8574955.1"/>
    </source>
</evidence>
<dbReference type="Pfam" id="PF03165">
    <property type="entry name" value="MH1"/>
    <property type="match status" value="1"/>
</dbReference>